<dbReference type="GO" id="GO:0032259">
    <property type="term" value="P:methylation"/>
    <property type="evidence" value="ECO:0007669"/>
    <property type="project" value="UniProtKB-KW"/>
</dbReference>
<comment type="caution">
    <text evidence="1">The sequence shown here is derived from an EMBL/GenBank/DDBJ whole genome shotgun (WGS) entry which is preliminary data.</text>
</comment>
<dbReference type="Gene3D" id="3.40.50.150">
    <property type="entry name" value="Vaccinia Virus protein VP39"/>
    <property type="match status" value="1"/>
</dbReference>
<keyword evidence="2" id="KW-1185">Reference proteome</keyword>
<organism evidence="1 2">
    <name type="scientific">Kribbella voronezhensis</name>
    <dbReference type="NCBI Taxonomy" id="2512212"/>
    <lineage>
        <taxon>Bacteria</taxon>
        <taxon>Bacillati</taxon>
        <taxon>Actinomycetota</taxon>
        <taxon>Actinomycetes</taxon>
        <taxon>Propionibacteriales</taxon>
        <taxon>Kribbellaceae</taxon>
        <taxon>Kribbella</taxon>
    </lineage>
</organism>
<dbReference type="SUPFAM" id="SSF53335">
    <property type="entry name" value="S-adenosyl-L-methionine-dependent methyltransferases"/>
    <property type="match status" value="1"/>
</dbReference>
<evidence type="ECO:0000313" key="1">
    <source>
        <dbReference type="EMBL" id="TDU82286.1"/>
    </source>
</evidence>
<sequence>MNLMCPARLILVPDELPVEVPTGERVAAVYASPAGEATAARWAAELGVRLTVDPELTAGEALRDIADVHRGETVVVVVPGLDLGLAIPTDHRLVIEHTGDGWSVLPSDNEVTLAAYEQAADKFRDTLPHGRSEVMDRWFDRIGAAVPPGASVLELGSGTGEDAVALEERGYRVRRTDAAGSFVEMIRSDGYPADRLNALTDDFGGPYDLIFADAVFLHFDRAELTTVLRKARRAAACLAFTTREGEGGEWSTRFLDLPRRFNSWQEQPLRELLTETGWTVTHLERHQTRPGSNWFFILAV</sequence>
<keyword evidence="1" id="KW-0489">Methyltransferase</keyword>
<keyword evidence="1" id="KW-0808">Transferase</keyword>
<evidence type="ECO:0000313" key="2">
    <source>
        <dbReference type="Proteomes" id="UP000295151"/>
    </source>
</evidence>
<proteinExistence type="predicted"/>
<dbReference type="OrthoDB" id="3376896at2"/>
<dbReference type="GO" id="GO:0008168">
    <property type="term" value="F:methyltransferase activity"/>
    <property type="evidence" value="ECO:0007669"/>
    <property type="project" value="UniProtKB-KW"/>
</dbReference>
<dbReference type="AlphaFoldDB" id="A0A4R7SUQ9"/>
<dbReference type="Pfam" id="PF13489">
    <property type="entry name" value="Methyltransf_23"/>
    <property type="match status" value="1"/>
</dbReference>
<gene>
    <name evidence="1" type="ORF">EV138_7175</name>
</gene>
<dbReference type="InterPro" id="IPR029063">
    <property type="entry name" value="SAM-dependent_MTases_sf"/>
</dbReference>
<protein>
    <submittedName>
        <fullName evidence="1">Methyltransferase family protein</fullName>
    </submittedName>
</protein>
<accession>A0A4R7SUQ9</accession>
<dbReference type="Proteomes" id="UP000295151">
    <property type="component" value="Unassembled WGS sequence"/>
</dbReference>
<dbReference type="CDD" id="cd02440">
    <property type="entry name" value="AdoMet_MTases"/>
    <property type="match status" value="1"/>
</dbReference>
<dbReference type="EMBL" id="SOCE01000003">
    <property type="protein sequence ID" value="TDU82286.1"/>
    <property type="molecule type" value="Genomic_DNA"/>
</dbReference>
<reference evidence="1 2" key="1">
    <citation type="submission" date="2019-03" db="EMBL/GenBank/DDBJ databases">
        <title>Genomic Encyclopedia of Type Strains, Phase III (KMG-III): the genomes of soil and plant-associated and newly described type strains.</title>
        <authorList>
            <person name="Whitman W."/>
        </authorList>
    </citation>
    <scope>NUCLEOTIDE SEQUENCE [LARGE SCALE GENOMIC DNA]</scope>
    <source>
        <strain evidence="1 2">VKM Ac-2575</strain>
    </source>
</reference>
<name>A0A4R7SUQ9_9ACTN</name>
<dbReference type="RefSeq" id="WP_133984945.1">
    <property type="nucleotide sequence ID" value="NZ_SOCE01000003.1"/>
</dbReference>